<name>A0AAV4I8D4_9GAST</name>
<protein>
    <submittedName>
        <fullName evidence="1">Uncharacterized protein</fullName>
    </submittedName>
</protein>
<reference evidence="1 2" key="1">
    <citation type="journal article" date="2021" name="Elife">
        <title>Chloroplast acquisition without the gene transfer in kleptoplastic sea slugs, Plakobranchus ocellatus.</title>
        <authorList>
            <person name="Maeda T."/>
            <person name="Takahashi S."/>
            <person name="Yoshida T."/>
            <person name="Shimamura S."/>
            <person name="Takaki Y."/>
            <person name="Nagai Y."/>
            <person name="Toyoda A."/>
            <person name="Suzuki Y."/>
            <person name="Arimoto A."/>
            <person name="Ishii H."/>
            <person name="Satoh N."/>
            <person name="Nishiyama T."/>
            <person name="Hasebe M."/>
            <person name="Maruyama T."/>
            <person name="Minagawa J."/>
            <person name="Obokata J."/>
            <person name="Shigenobu S."/>
        </authorList>
    </citation>
    <scope>NUCLEOTIDE SEQUENCE [LARGE SCALE GENOMIC DNA]</scope>
</reference>
<dbReference type="EMBL" id="BMAT01009464">
    <property type="protein sequence ID" value="GFS06693.1"/>
    <property type="molecule type" value="Genomic_DNA"/>
</dbReference>
<proteinExistence type="predicted"/>
<dbReference type="Proteomes" id="UP000762676">
    <property type="component" value="Unassembled WGS sequence"/>
</dbReference>
<accession>A0AAV4I8D4</accession>
<comment type="caution">
    <text evidence="1">The sequence shown here is derived from an EMBL/GenBank/DDBJ whole genome shotgun (WGS) entry which is preliminary data.</text>
</comment>
<evidence type="ECO:0000313" key="2">
    <source>
        <dbReference type="Proteomes" id="UP000762676"/>
    </source>
</evidence>
<gene>
    <name evidence="1" type="ORF">ElyMa_004711100</name>
</gene>
<evidence type="ECO:0000313" key="1">
    <source>
        <dbReference type="EMBL" id="GFS06693.1"/>
    </source>
</evidence>
<dbReference type="AlphaFoldDB" id="A0AAV4I8D4"/>
<organism evidence="1 2">
    <name type="scientific">Elysia marginata</name>
    <dbReference type="NCBI Taxonomy" id="1093978"/>
    <lineage>
        <taxon>Eukaryota</taxon>
        <taxon>Metazoa</taxon>
        <taxon>Spiralia</taxon>
        <taxon>Lophotrochozoa</taxon>
        <taxon>Mollusca</taxon>
        <taxon>Gastropoda</taxon>
        <taxon>Heterobranchia</taxon>
        <taxon>Euthyneura</taxon>
        <taxon>Panpulmonata</taxon>
        <taxon>Sacoglossa</taxon>
        <taxon>Placobranchoidea</taxon>
        <taxon>Plakobranchidae</taxon>
        <taxon>Elysia</taxon>
    </lineage>
</organism>
<keyword evidence="2" id="KW-1185">Reference proteome</keyword>
<sequence>MEMITVFVTKATSAHLCIGVSRRPSALDRNNVCTSFFGQALGFQWSGKDNQHCCIRARIPIPLTVLQHDSLRVVRPQSPPARRGGSSG</sequence>